<feature type="domain" description="Putative nitroreductase TM1586" evidence="6">
    <location>
        <begin position="9"/>
        <end position="244"/>
    </location>
</feature>
<evidence type="ECO:0000256" key="5">
    <source>
        <dbReference type="ARBA" id="ARBA00023002"/>
    </source>
</evidence>
<organism evidence="7 8">
    <name type="scientific">Candidatus Xianfuyuplasma coldseepsis</name>
    <dbReference type="NCBI Taxonomy" id="2782163"/>
    <lineage>
        <taxon>Bacteria</taxon>
        <taxon>Bacillati</taxon>
        <taxon>Mycoplasmatota</taxon>
        <taxon>Mollicutes</taxon>
        <taxon>Candidatus Izemoplasmatales</taxon>
        <taxon>Candidatus Izemoplasmataceae</taxon>
        <taxon>Candidatus Xianfuyuplasma</taxon>
    </lineage>
</organism>
<name>A0A7L7KR28_9MOLU</name>
<accession>A0A7L7KR28</accession>
<dbReference type="SUPFAM" id="SSF55469">
    <property type="entry name" value="FMN-dependent nitroreductase-like"/>
    <property type="match status" value="1"/>
</dbReference>
<dbReference type="InterPro" id="IPR000415">
    <property type="entry name" value="Nitroreductase-like"/>
</dbReference>
<evidence type="ECO:0000313" key="8">
    <source>
        <dbReference type="Proteomes" id="UP000514720"/>
    </source>
</evidence>
<evidence type="ECO:0000256" key="4">
    <source>
        <dbReference type="ARBA" id="ARBA00022643"/>
    </source>
</evidence>
<evidence type="ECO:0000256" key="2">
    <source>
        <dbReference type="ARBA" id="ARBA00007118"/>
    </source>
</evidence>
<proteinExistence type="inferred from homology"/>
<evidence type="ECO:0000256" key="3">
    <source>
        <dbReference type="ARBA" id="ARBA00022630"/>
    </source>
</evidence>
<evidence type="ECO:0000256" key="1">
    <source>
        <dbReference type="ARBA" id="ARBA00001917"/>
    </source>
</evidence>
<keyword evidence="3" id="KW-0285">Flavoprotein</keyword>
<dbReference type="KEGG" id="xcl:G4Z02_05790"/>
<keyword evidence="5" id="KW-0560">Oxidoreductase</keyword>
<comment type="cofactor">
    <cofactor evidence="1">
        <name>FMN</name>
        <dbReference type="ChEBI" id="CHEBI:58210"/>
    </cofactor>
</comment>
<comment type="similarity">
    <text evidence="2">Belongs to the nitroreductase family.</text>
</comment>
<dbReference type="GO" id="GO:0016491">
    <property type="term" value="F:oxidoreductase activity"/>
    <property type="evidence" value="ECO:0007669"/>
    <property type="project" value="UniProtKB-KW"/>
</dbReference>
<evidence type="ECO:0000313" key="7">
    <source>
        <dbReference type="EMBL" id="QMS85280.1"/>
    </source>
</evidence>
<dbReference type="Gene3D" id="3.40.109.30">
    <property type="entry name" value="putative nitroreductase (tm1586), domain 2"/>
    <property type="match status" value="1"/>
</dbReference>
<keyword evidence="8" id="KW-1185">Reference proteome</keyword>
<dbReference type="Pfam" id="PF14512">
    <property type="entry name" value="TM1586_NiRdase"/>
    <property type="match status" value="1"/>
</dbReference>
<dbReference type="Gene3D" id="3.40.109.10">
    <property type="entry name" value="NADH Oxidase"/>
    <property type="match status" value="1"/>
</dbReference>
<sequence>MEKNKSFFTIIEERTSVRSYENKQLSNQDRTKITEILEEYQQQTPPFGHSVRFFLVDNGTTRQTKIGTYGFIKNPPSFIGGVVHNSIEGMVDFGFLMEQVILRLTELGFGTVWLGGTYHRKNFDVRVDDGEIIAAVSPVGYGTSRSLRERVIRWGAKGDQRRPFDMLFFLGNPVRPVPIDHIYYKYLEAVRLAPSASNKQPWRILLIERVFHLYLERTPNYGNLLVFDIQRVDIGIALSHLYLTLVEDGYQVKIVKDDPTIDTKWEYVISLVVTSNISV</sequence>
<dbReference type="PANTHER" id="PTHR43673">
    <property type="entry name" value="NAD(P)H NITROREDUCTASE YDGI-RELATED"/>
    <property type="match status" value="1"/>
</dbReference>
<evidence type="ECO:0000259" key="6">
    <source>
        <dbReference type="Pfam" id="PF14512"/>
    </source>
</evidence>
<protein>
    <recommendedName>
        <fullName evidence="6">Putative nitroreductase TM1586 domain-containing protein</fullName>
    </recommendedName>
</protein>
<dbReference type="InterPro" id="IPR029478">
    <property type="entry name" value="TM1586_NiRdase"/>
</dbReference>
<dbReference type="Proteomes" id="UP000514720">
    <property type="component" value="Chromosome"/>
</dbReference>
<gene>
    <name evidence="7" type="ORF">G4Z02_05790</name>
</gene>
<dbReference type="AlphaFoldDB" id="A0A7L7KR28"/>
<dbReference type="RefSeq" id="WP_258877071.1">
    <property type="nucleotide sequence ID" value="NZ_CP048914.1"/>
</dbReference>
<dbReference type="PANTHER" id="PTHR43673:SF2">
    <property type="entry name" value="NITROREDUCTASE"/>
    <property type="match status" value="1"/>
</dbReference>
<reference evidence="7 8" key="1">
    <citation type="submission" date="2020-02" db="EMBL/GenBank/DDBJ databases">
        <authorList>
            <person name="Zheng R.K."/>
            <person name="Sun C.M."/>
        </authorList>
    </citation>
    <scope>NUCLEOTIDE SEQUENCE [LARGE SCALE GENOMIC DNA]</scope>
    <source>
        <strain evidence="8">zrk13</strain>
    </source>
</reference>
<keyword evidence="4" id="KW-0288">FMN</keyword>
<dbReference type="EMBL" id="CP048914">
    <property type="protein sequence ID" value="QMS85280.1"/>
    <property type="molecule type" value="Genomic_DNA"/>
</dbReference>